<dbReference type="OrthoDB" id="418595at2759"/>
<dbReference type="EMBL" id="BJWL01000007">
    <property type="protein sequence ID" value="GFY90024.1"/>
    <property type="molecule type" value="Genomic_DNA"/>
</dbReference>
<dbReference type="Proteomes" id="UP000585474">
    <property type="component" value="Unassembled WGS sequence"/>
</dbReference>
<dbReference type="InterPro" id="IPR000644">
    <property type="entry name" value="CBS_dom"/>
</dbReference>
<keyword evidence="2" id="KW-0129">CBS domain</keyword>
<dbReference type="Gene3D" id="3.10.580.10">
    <property type="entry name" value="CBS-domain"/>
    <property type="match status" value="1"/>
</dbReference>
<evidence type="ECO:0000259" key="4">
    <source>
        <dbReference type="PROSITE" id="PS51371"/>
    </source>
</evidence>
<proteinExistence type="predicted"/>
<keyword evidence="1" id="KW-0677">Repeat</keyword>
<comment type="caution">
    <text evidence="5">The sequence shown here is derived from an EMBL/GenBank/DDBJ whole genome shotgun (WGS) entry which is preliminary data.</text>
</comment>
<dbReference type="InterPro" id="IPR046342">
    <property type="entry name" value="CBS_dom_sf"/>
</dbReference>
<evidence type="ECO:0000256" key="3">
    <source>
        <dbReference type="SAM" id="MobiDB-lite"/>
    </source>
</evidence>
<dbReference type="Pfam" id="PF00571">
    <property type="entry name" value="CBS"/>
    <property type="match status" value="2"/>
</dbReference>
<dbReference type="CDD" id="cd17789">
    <property type="entry name" value="CBS_pair_plant_CBSX"/>
    <property type="match status" value="1"/>
</dbReference>
<feature type="domain" description="CBS" evidence="4">
    <location>
        <begin position="182"/>
        <end position="240"/>
    </location>
</feature>
<dbReference type="PANTHER" id="PTHR48108:SF6">
    <property type="entry name" value="CBS DOMAIN-CONTAINING PROTEIN CBSX1, CHLOROPLASTIC"/>
    <property type="match status" value="1"/>
</dbReference>
<dbReference type="InterPro" id="IPR051462">
    <property type="entry name" value="CBS_domain-containing"/>
</dbReference>
<dbReference type="SMART" id="SM00116">
    <property type="entry name" value="CBS"/>
    <property type="match status" value="2"/>
</dbReference>
<feature type="domain" description="CBS" evidence="4">
    <location>
        <begin position="88"/>
        <end position="150"/>
    </location>
</feature>
<feature type="compositionally biased region" description="Basic and acidic residues" evidence="3">
    <location>
        <begin position="324"/>
        <end position="350"/>
    </location>
</feature>
<dbReference type="PROSITE" id="PS51371">
    <property type="entry name" value="CBS"/>
    <property type="match status" value="2"/>
</dbReference>
<accession>A0A7J0EU47</accession>
<reference evidence="5 6" key="1">
    <citation type="submission" date="2019-07" db="EMBL/GenBank/DDBJ databases">
        <title>De Novo Assembly of kiwifruit Actinidia rufa.</title>
        <authorList>
            <person name="Sugita-Konishi S."/>
            <person name="Sato K."/>
            <person name="Mori E."/>
            <person name="Abe Y."/>
            <person name="Kisaki G."/>
            <person name="Hamano K."/>
            <person name="Suezawa K."/>
            <person name="Otani M."/>
            <person name="Fukuda T."/>
            <person name="Manabe T."/>
            <person name="Gomi K."/>
            <person name="Tabuchi M."/>
            <person name="Akimitsu K."/>
            <person name="Kataoka I."/>
        </authorList>
    </citation>
    <scope>NUCLEOTIDE SEQUENCE [LARGE SCALE GENOMIC DNA]</scope>
    <source>
        <strain evidence="6">cv. Fuchu</strain>
    </source>
</reference>
<dbReference type="AlphaFoldDB" id="A0A7J0EU47"/>
<evidence type="ECO:0000313" key="6">
    <source>
        <dbReference type="Proteomes" id="UP000585474"/>
    </source>
</evidence>
<gene>
    <name evidence="5" type="ORF">Acr_07g0002210</name>
</gene>
<protein>
    <submittedName>
        <fullName evidence="5">Cystathionine beta-synthase (CBS) family protein</fullName>
    </submittedName>
</protein>
<evidence type="ECO:0000313" key="5">
    <source>
        <dbReference type="EMBL" id="GFY90024.1"/>
    </source>
</evidence>
<organism evidence="5 6">
    <name type="scientific">Actinidia rufa</name>
    <dbReference type="NCBI Taxonomy" id="165716"/>
    <lineage>
        <taxon>Eukaryota</taxon>
        <taxon>Viridiplantae</taxon>
        <taxon>Streptophyta</taxon>
        <taxon>Embryophyta</taxon>
        <taxon>Tracheophyta</taxon>
        <taxon>Spermatophyta</taxon>
        <taxon>Magnoliopsida</taxon>
        <taxon>eudicotyledons</taxon>
        <taxon>Gunneridae</taxon>
        <taxon>Pentapetalae</taxon>
        <taxon>asterids</taxon>
        <taxon>Ericales</taxon>
        <taxon>Actinidiaceae</taxon>
        <taxon>Actinidia</taxon>
    </lineage>
</organism>
<feature type="region of interest" description="Disordered" evidence="3">
    <location>
        <begin position="490"/>
        <end position="590"/>
    </location>
</feature>
<feature type="compositionally biased region" description="Basic and acidic residues" evidence="3">
    <location>
        <begin position="498"/>
        <end position="543"/>
    </location>
</feature>
<evidence type="ECO:0000256" key="2">
    <source>
        <dbReference type="PROSITE-ProRule" id="PRU00703"/>
    </source>
</evidence>
<feature type="compositionally biased region" description="Basic residues" evidence="3">
    <location>
        <begin position="406"/>
        <end position="415"/>
    </location>
</feature>
<dbReference type="SUPFAM" id="SSF54631">
    <property type="entry name" value="CBS-domain pair"/>
    <property type="match status" value="1"/>
</dbReference>
<dbReference type="PANTHER" id="PTHR48108">
    <property type="entry name" value="CBS DOMAIN-CONTAINING PROTEIN CBSX2, CHLOROPLASTIC"/>
    <property type="match status" value="1"/>
</dbReference>
<keyword evidence="6" id="KW-1185">Reference proteome</keyword>
<evidence type="ECO:0000256" key="1">
    <source>
        <dbReference type="ARBA" id="ARBA00022737"/>
    </source>
</evidence>
<sequence>MDSIVFADPHALPRLPVASSTAHHHQLPCTVAYQIVLRPRPFCISRRSRSRSRSRLRLQSPFVVSANSSGTTNSTPTRSGVYTVGDFMTRKEDLHVVKTTTTVDEALDALVEKRITGFPVIDDDWKLVGVVSDYDLLALDSISGGGHADANVFPDVDSSWKTFNKIQRLLSKTNGKVVGDLMTPAPLVVRETTNLEDAVRLLLETKYRRLPVVDGDGRLVGIITRGNVVRAALQIKHANEREDGKGRERCSDRSCQKAPKKKRSSLLHCQEWGLYELSHEAHLLFSMAYKFRGQTEKRGGGCREIEQRGLCAVRLESKTERYREMRESAERAKFESPESHRSDFGGERKPISNSDQIRSAQKWRLSIPPDSSRRDEAPAPNRVKIGRRTSPHAPPESSARQITHATRARGRRRAFHAPRGLAREVSDLTEKPFLEFSRHSGFIREGFPTCSTMRRVLMGCGPNWRRCNGREDISEQSLIEKACVEASERTTVAGTNERVPESHRKRSKEEAREEVSRRRSQRSGEEVKEEIPADDSARAESRGRTLSAFIATRRDKKNCPRNKAQDQSSEAATTAMMAVDESDSPSSIGR</sequence>
<name>A0A7J0EU47_9ERIC</name>
<feature type="region of interest" description="Disordered" evidence="3">
    <location>
        <begin position="324"/>
        <end position="415"/>
    </location>
</feature>